<name>A0A9Q1B9G0_HOLLE</name>
<dbReference type="AlphaFoldDB" id="A0A9Q1B9G0"/>
<reference evidence="2" key="1">
    <citation type="submission" date="2021-10" db="EMBL/GenBank/DDBJ databases">
        <title>Tropical sea cucumber genome reveals ecological adaptation and Cuvierian tubules defense mechanism.</title>
        <authorList>
            <person name="Chen T."/>
        </authorList>
    </citation>
    <scope>NUCLEOTIDE SEQUENCE</scope>
    <source>
        <strain evidence="2">Nanhai2018</strain>
        <tissue evidence="2">Muscle</tissue>
    </source>
</reference>
<sequence>MAVSKHSNLQLLLLSPLGKMTRIERRHYRVISDYLGPGDRIAWHRPYGIIHTAVVLETDPAQKRICVFERAKNENGIEVAPNWVNLEEEWGQLYRCDEDIEEIPFAKKLRIMLNKLGEKGYNIWGKNCQTLVEEIAGKGKDSFQSKWFGVNVVVQTIKSLGEPITAELIEELFGGANTIGVVTVIGLEVALFLVELHVAYNMLKDDQISWKHFAELVIRQFSMALFSCVGCAVGGALTGLLAFRVILWVVMAVVGALMADALLDWVGSDNRFVRYLGWMAGGIVASLCCCLSPGWVTEILLACILGFAGLVVGHGFGYSASWLFNKEGTDSRVVHNLSKLKRGDHITTYEWFLHPYCHSIFVEAMPNGTEMKIIRNTYQRGVVEEVVPFKGEGVYCYNYHSSECYDSDHVINKARSKLGKQEYSLFTYSCKTFAEECKRRDSGSCHSSEAAKEIEWDLCFAEMVSEPGIPETKINDLSDKFQRMMRRVHCLP</sequence>
<evidence type="ECO:0000256" key="1">
    <source>
        <dbReference type="SAM" id="Phobius"/>
    </source>
</evidence>
<dbReference type="EMBL" id="JAIZAY010000667">
    <property type="protein sequence ID" value="KAJ8018065.1"/>
    <property type="molecule type" value="Genomic_DNA"/>
</dbReference>
<proteinExistence type="predicted"/>
<feature type="transmembrane region" description="Helical" evidence="1">
    <location>
        <begin position="245"/>
        <end position="263"/>
    </location>
</feature>
<feature type="transmembrane region" description="Helical" evidence="1">
    <location>
        <begin position="275"/>
        <end position="293"/>
    </location>
</feature>
<dbReference type="Proteomes" id="UP001152320">
    <property type="component" value="Unassembled WGS sequence"/>
</dbReference>
<evidence type="ECO:0000313" key="2">
    <source>
        <dbReference type="EMBL" id="KAJ8018065.1"/>
    </source>
</evidence>
<organism evidence="2 3">
    <name type="scientific">Holothuria leucospilota</name>
    <name type="common">Black long sea cucumber</name>
    <name type="synonym">Mertensiothuria leucospilota</name>
    <dbReference type="NCBI Taxonomy" id="206669"/>
    <lineage>
        <taxon>Eukaryota</taxon>
        <taxon>Metazoa</taxon>
        <taxon>Echinodermata</taxon>
        <taxon>Eleutherozoa</taxon>
        <taxon>Echinozoa</taxon>
        <taxon>Holothuroidea</taxon>
        <taxon>Aspidochirotacea</taxon>
        <taxon>Aspidochirotida</taxon>
        <taxon>Holothuriidae</taxon>
        <taxon>Holothuria</taxon>
    </lineage>
</organism>
<feature type="transmembrane region" description="Helical" evidence="1">
    <location>
        <begin position="179"/>
        <end position="200"/>
    </location>
</feature>
<evidence type="ECO:0000313" key="3">
    <source>
        <dbReference type="Proteomes" id="UP001152320"/>
    </source>
</evidence>
<feature type="transmembrane region" description="Helical" evidence="1">
    <location>
        <begin position="221"/>
        <end position="239"/>
    </location>
</feature>
<keyword evidence="1" id="KW-0472">Membrane</keyword>
<keyword evidence="1" id="KW-1133">Transmembrane helix</keyword>
<comment type="caution">
    <text evidence="2">The sequence shown here is derived from an EMBL/GenBank/DDBJ whole genome shotgun (WGS) entry which is preliminary data.</text>
</comment>
<protein>
    <recommendedName>
        <fullName evidence="4">LRAT domain-containing protein</fullName>
    </recommendedName>
</protein>
<keyword evidence="3" id="KW-1185">Reference proteome</keyword>
<feature type="transmembrane region" description="Helical" evidence="1">
    <location>
        <begin position="299"/>
        <end position="324"/>
    </location>
</feature>
<evidence type="ECO:0008006" key="4">
    <source>
        <dbReference type="Google" id="ProtNLM"/>
    </source>
</evidence>
<accession>A0A9Q1B9G0</accession>
<dbReference type="OrthoDB" id="6156857at2759"/>
<keyword evidence="1" id="KW-0812">Transmembrane</keyword>
<gene>
    <name evidence="2" type="ORF">HOLleu_44151</name>
</gene>